<dbReference type="InterPro" id="IPR051912">
    <property type="entry name" value="Alkylbase_DNA_Glycosylase/TA"/>
</dbReference>
<feature type="domain" description="HhH-GPD" evidence="6">
    <location>
        <begin position="50"/>
        <end position="202"/>
    </location>
</feature>
<dbReference type="Gene3D" id="1.10.1670.40">
    <property type="match status" value="1"/>
</dbReference>
<name>A0A964V554_9PROT</name>
<dbReference type="Proteomes" id="UP000713222">
    <property type="component" value="Unassembled WGS sequence"/>
</dbReference>
<dbReference type="InterPro" id="IPR011257">
    <property type="entry name" value="DNA_glycosylase"/>
</dbReference>
<sequence>MKKINPPHYWHEAKKFLSKKDKKLAKIINQYDGHLVTRNDPFYSLCRSIIGQQISVKAADSIWLKFEKVIKKITPINLIKLPKAKLVSIGLSRQKILYLRIIAKEFFNKRLDIKNLKKMSDEEAIKHLVRIKGIGIWTAQMFLIFNLNRSNIFPFSDIGLIKAISKNYKKEYPLKKDQLDFFKNKWHPYTTVATWYMWRSIDPVPVEY</sequence>
<dbReference type="GO" id="GO:0043916">
    <property type="term" value="F:DNA-7-methylguanine glycosylase activity"/>
    <property type="evidence" value="ECO:0007669"/>
    <property type="project" value="TreeGrafter"/>
</dbReference>
<proteinExistence type="inferred from homology"/>
<dbReference type="Gene3D" id="1.10.340.30">
    <property type="entry name" value="Hypothetical protein, domain 2"/>
    <property type="match status" value="1"/>
</dbReference>
<comment type="catalytic activity">
    <reaction evidence="1">
        <text>Hydrolysis of alkylated DNA, releasing 3-methyladenine, 3-methylguanine, 7-methylguanine and 7-methyladenine.</text>
        <dbReference type="EC" id="3.2.2.21"/>
    </reaction>
</comment>
<evidence type="ECO:0000256" key="4">
    <source>
        <dbReference type="ARBA" id="ARBA00022763"/>
    </source>
</evidence>
<dbReference type="EMBL" id="RGET01000056">
    <property type="protein sequence ID" value="NBN88149.1"/>
    <property type="molecule type" value="Genomic_DNA"/>
</dbReference>
<organism evidence="7 8">
    <name type="scientific">Candidatus Fonsibacter lacus</name>
    <dbReference type="NCBI Taxonomy" id="2576439"/>
    <lineage>
        <taxon>Bacteria</taxon>
        <taxon>Pseudomonadati</taxon>
        <taxon>Pseudomonadota</taxon>
        <taxon>Alphaproteobacteria</taxon>
        <taxon>Candidatus Pelagibacterales</taxon>
        <taxon>Candidatus Pelagibacterales incertae sedis</taxon>
        <taxon>Candidatus Fonsibacter</taxon>
    </lineage>
</organism>
<dbReference type="PANTHER" id="PTHR43003:SF5">
    <property type="entry name" value="DNA-3-METHYLADENINE GLYCOSYLASE"/>
    <property type="match status" value="1"/>
</dbReference>
<evidence type="ECO:0000313" key="7">
    <source>
        <dbReference type="EMBL" id="NBN88149.1"/>
    </source>
</evidence>
<dbReference type="SUPFAM" id="SSF48150">
    <property type="entry name" value="DNA-glycosylase"/>
    <property type="match status" value="1"/>
</dbReference>
<dbReference type="GO" id="GO:0032131">
    <property type="term" value="F:alkylated DNA binding"/>
    <property type="evidence" value="ECO:0007669"/>
    <property type="project" value="TreeGrafter"/>
</dbReference>
<dbReference type="GO" id="GO:0006307">
    <property type="term" value="P:DNA alkylation repair"/>
    <property type="evidence" value="ECO:0007669"/>
    <property type="project" value="TreeGrafter"/>
</dbReference>
<comment type="caution">
    <text evidence="7">The sequence shown here is derived from an EMBL/GenBank/DDBJ whole genome shotgun (WGS) entry which is preliminary data.</text>
</comment>
<evidence type="ECO:0000256" key="2">
    <source>
        <dbReference type="ARBA" id="ARBA00010817"/>
    </source>
</evidence>
<dbReference type="FunFam" id="1.10.340.30:FF:000004">
    <property type="entry name" value="DNA-3-methyladenine glycosylase II"/>
    <property type="match status" value="1"/>
</dbReference>
<accession>A0A964V554</accession>
<comment type="similarity">
    <text evidence="2">Belongs to the alkylbase DNA glycosidase AlkA family.</text>
</comment>
<dbReference type="CDD" id="cd00056">
    <property type="entry name" value="ENDO3c"/>
    <property type="match status" value="1"/>
</dbReference>
<keyword evidence="5" id="KW-0234">DNA repair</keyword>
<evidence type="ECO:0000256" key="1">
    <source>
        <dbReference type="ARBA" id="ARBA00000086"/>
    </source>
</evidence>
<dbReference type="GO" id="GO:0006285">
    <property type="term" value="P:base-excision repair, AP site formation"/>
    <property type="evidence" value="ECO:0007669"/>
    <property type="project" value="TreeGrafter"/>
</dbReference>
<evidence type="ECO:0000256" key="3">
    <source>
        <dbReference type="ARBA" id="ARBA00012000"/>
    </source>
</evidence>
<evidence type="ECO:0000313" key="8">
    <source>
        <dbReference type="Proteomes" id="UP000713222"/>
    </source>
</evidence>
<dbReference type="GO" id="GO:0005737">
    <property type="term" value="C:cytoplasm"/>
    <property type="evidence" value="ECO:0007669"/>
    <property type="project" value="TreeGrafter"/>
</dbReference>
<dbReference type="InterPro" id="IPR003265">
    <property type="entry name" value="HhH-GPD_domain"/>
</dbReference>
<dbReference type="GO" id="GO:0008725">
    <property type="term" value="F:DNA-3-methyladenine glycosylase activity"/>
    <property type="evidence" value="ECO:0007669"/>
    <property type="project" value="TreeGrafter"/>
</dbReference>
<dbReference type="GO" id="GO:0032993">
    <property type="term" value="C:protein-DNA complex"/>
    <property type="evidence" value="ECO:0007669"/>
    <property type="project" value="TreeGrafter"/>
</dbReference>
<dbReference type="EC" id="3.2.2.21" evidence="3"/>
<reference evidence="7" key="1">
    <citation type="submission" date="2018-10" db="EMBL/GenBank/DDBJ databases">
        <title>Iterative Subtractive Binning of Freshwater Chronoseries Metagenomes Recovers Nearly Complete Genomes from over Four Hundred Novel Species.</title>
        <authorList>
            <person name="Rodriguez-R L.M."/>
            <person name="Tsementzi D."/>
            <person name="Luo C."/>
            <person name="Konstantinidis K.T."/>
        </authorList>
    </citation>
    <scope>NUCLEOTIDE SEQUENCE</scope>
    <source>
        <strain evidence="7">WB7_6_001</strain>
    </source>
</reference>
<gene>
    <name evidence="7" type="ORF">EBV32_03565</name>
</gene>
<evidence type="ECO:0000256" key="5">
    <source>
        <dbReference type="ARBA" id="ARBA00023204"/>
    </source>
</evidence>
<dbReference type="SMART" id="SM00478">
    <property type="entry name" value="ENDO3c"/>
    <property type="match status" value="1"/>
</dbReference>
<dbReference type="AlphaFoldDB" id="A0A964V554"/>
<dbReference type="Pfam" id="PF00730">
    <property type="entry name" value="HhH-GPD"/>
    <property type="match status" value="1"/>
</dbReference>
<evidence type="ECO:0000259" key="6">
    <source>
        <dbReference type="SMART" id="SM00478"/>
    </source>
</evidence>
<keyword evidence="4" id="KW-0227">DNA damage</keyword>
<protein>
    <recommendedName>
        <fullName evidence="3">DNA-3-methyladenine glycosylase II</fullName>
        <ecNumber evidence="3">3.2.2.21</ecNumber>
    </recommendedName>
</protein>
<dbReference type="PANTHER" id="PTHR43003">
    <property type="entry name" value="DNA-3-METHYLADENINE GLYCOSYLASE"/>
    <property type="match status" value="1"/>
</dbReference>